<dbReference type="GO" id="GO:0004497">
    <property type="term" value="F:monooxygenase activity"/>
    <property type="evidence" value="ECO:0007669"/>
    <property type="project" value="UniProtKB-KW"/>
</dbReference>
<accession>A4GIA5</accession>
<evidence type="ECO:0000256" key="4">
    <source>
        <dbReference type="PROSITE-ProRule" id="PRU00504"/>
    </source>
</evidence>
<feature type="repeat" description="NHL" evidence="4">
    <location>
        <begin position="218"/>
        <end position="264"/>
    </location>
</feature>
<dbReference type="PROSITE" id="PS51125">
    <property type="entry name" value="NHL"/>
    <property type="match status" value="1"/>
</dbReference>
<sequence length="367" mass="41181">MNSSKNCDRRSFIKGTTGVTLVAPQLLLGQKAKEKKQIVGKGAYRYEVIHNFAQLPRRYTWQTTHNLAVDKAGNLYVIHEGRRNQKEHPSIFVFGPNGKFIRAFGNQFQGGGHGIEVRQEGNEEFLYVCGYQNIKAFAKLTLKGEIVWEKYAPMESRVYQKGEDGPDAVRFSGNARPRWGRDAFLPTNFGFLEDGGFLLADGYGSFFIHRYDKDGNWVSKFGGPGKGKGTFATPHGICVDRRSGKEQVAICDRAHHTLQFLDLKGNHKQTLTGYGLPANLDTLGKLMLVPELHARITLLNEKNEVVVRLGDDVKSVVKKKSVHRGKSDTWTNGKFVHPHDACFTPNGDIYVAEWVQSGRITKLRKVS</sequence>
<dbReference type="Gene3D" id="2.120.10.30">
    <property type="entry name" value="TolB, C-terminal domain"/>
    <property type="match status" value="1"/>
</dbReference>
<name>A4GIA5_9BACT</name>
<protein>
    <submittedName>
        <fullName evidence="5">Peptidylglycine monooxygenase-like protein</fullName>
    </submittedName>
</protein>
<dbReference type="EMBL" id="EF089402">
    <property type="protein sequence ID" value="ABL97816.1"/>
    <property type="molecule type" value="Genomic_DNA"/>
</dbReference>
<organism evidence="5">
    <name type="scientific">uncultured marine bacterium HF10_49E08</name>
    <dbReference type="NCBI Taxonomy" id="415447"/>
    <lineage>
        <taxon>Bacteria</taxon>
        <taxon>environmental samples</taxon>
    </lineage>
</organism>
<dbReference type="AlphaFoldDB" id="A4GIA5"/>
<keyword evidence="5" id="KW-0560">Oxidoreductase</keyword>
<proteinExistence type="predicted"/>
<evidence type="ECO:0000313" key="5">
    <source>
        <dbReference type="EMBL" id="ABL97816.1"/>
    </source>
</evidence>
<keyword evidence="3" id="KW-0325">Glycoprotein</keyword>
<dbReference type="SUPFAM" id="SSF63829">
    <property type="entry name" value="Calcium-dependent phosphotriesterase"/>
    <property type="match status" value="1"/>
</dbReference>
<keyword evidence="1" id="KW-0732">Signal</keyword>
<evidence type="ECO:0000256" key="2">
    <source>
        <dbReference type="ARBA" id="ARBA00022737"/>
    </source>
</evidence>
<gene>
    <name evidence="5" type="ORF">ALOHA_HF1049E08.0004</name>
</gene>
<dbReference type="InterPro" id="IPR001258">
    <property type="entry name" value="NHL_repeat"/>
</dbReference>
<keyword evidence="5" id="KW-0503">Monooxygenase</keyword>
<evidence type="ECO:0000256" key="1">
    <source>
        <dbReference type="ARBA" id="ARBA00022729"/>
    </source>
</evidence>
<dbReference type="InterPro" id="IPR011042">
    <property type="entry name" value="6-blade_b-propeller_TolB-like"/>
</dbReference>
<evidence type="ECO:0000256" key="3">
    <source>
        <dbReference type="ARBA" id="ARBA00023180"/>
    </source>
</evidence>
<reference evidence="5" key="1">
    <citation type="journal article" date="2007" name="Environ. Microbiol.">
        <title>Proteorhodopsin photosystem gene clusters exhibit co-evolutionary trends and shared ancestry among diverse marine microbial phyla.</title>
        <authorList>
            <person name="McCarren J."/>
            <person name="Delong E.F."/>
        </authorList>
    </citation>
    <scope>NUCLEOTIDE SEQUENCE</scope>
</reference>
<dbReference type="PANTHER" id="PTHR10680">
    <property type="entry name" value="PEPTIDYL-GLYCINE ALPHA-AMIDATING MONOOXYGENASE"/>
    <property type="match status" value="1"/>
</dbReference>
<keyword evidence="2" id="KW-0677">Repeat</keyword>